<reference evidence="9 10" key="1">
    <citation type="journal article" date="2022" name="Gigascience">
        <title>A chromosome-level genome assembly and annotation of the desert horned lizard, Phrynosoma platyrhinos, provides insight into chromosomal rearrangements among reptiles.</title>
        <authorList>
            <person name="Koochekian N."/>
            <person name="Ascanio A."/>
            <person name="Farleigh K."/>
            <person name="Card D.C."/>
            <person name="Schield D.R."/>
            <person name="Castoe T.A."/>
            <person name="Jezkova T."/>
        </authorList>
    </citation>
    <scope>NUCLEOTIDE SEQUENCE [LARGE SCALE GENOMIC DNA]</scope>
    <source>
        <strain evidence="9">NK-2021</strain>
    </source>
</reference>
<keyword evidence="10" id="KW-1185">Reference proteome</keyword>
<organism evidence="9 10">
    <name type="scientific">Phrynosoma platyrhinos</name>
    <name type="common">Desert horned lizard</name>
    <dbReference type="NCBI Taxonomy" id="52577"/>
    <lineage>
        <taxon>Eukaryota</taxon>
        <taxon>Metazoa</taxon>
        <taxon>Chordata</taxon>
        <taxon>Craniata</taxon>
        <taxon>Vertebrata</taxon>
        <taxon>Euteleostomi</taxon>
        <taxon>Lepidosauria</taxon>
        <taxon>Squamata</taxon>
        <taxon>Bifurcata</taxon>
        <taxon>Unidentata</taxon>
        <taxon>Episquamata</taxon>
        <taxon>Toxicofera</taxon>
        <taxon>Iguania</taxon>
        <taxon>Phrynosomatidae</taxon>
        <taxon>Phrynosomatinae</taxon>
        <taxon>Phrynosoma</taxon>
    </lineage>
</organism>
<keyword evidence="5" id="KW-0446">Lipid-binding</keyword>
<dbReference type="Gene3D" id="1.25.40.10">
    <property type="entry name" value="Tetratricopeptide repeat domain"/>
    <property type="match status" value="1"/>
</dbReference>
<dbReference type="PROSITE" id="PS50195">
    <property type="entry name" value="PX"/>
    <property type="match status" value="1"/>
</dbReference>
<dbReference type="InterPro" id="IPR036871">
    <property type="entry name" value="PX_dom_sf"/>
</dbReference>
<evidence type="ECO:0000256" key="4">
    <source>
        <dbReference type="ARBA" id="ARBA00022927"/>
    </source>
</evidence>
<feature type="domain" description="PX" evidence="8">
    <location>
        <begin position="226"/>
        <end position="340"/>
    </location>
</feature>
<name>A0ABQ7SQ18_PHRPL</name>
<sequence length="467" mass="51734">MTPNALFPCRAPHSHGPMASRILHRLRHALTGEGERDGLAGCSLEAEEFPESSELEDDTEGLSTRLSGTLSFTSNDEEEEEEEGEEEEDEGGNPGAARQSQGGALDPELLGEAAENGEHSPPMAERRGSNMLTRQLQELWRKSRGSFVPQRLLFEVTSANVVNERNSKYVVSDGKRKGKDGPSGSQGRELDCGSVEKDGVNQPLGARGGRGTWGDKIGLPQPSNPRPTLPAGPSSSKPDGGLQLYTIYLIQAGQFDKAPAIISRRYSNFERLNRHLRRRFGPDMADISFPRKRLRRNFTAETIAKRSRAFEQFLSHLHSLPEVRRSAEYLEFFFLEDLREAQRMTCSGFYREALASWTNACRLQEKLGASRSGHFLLTLAGLVVCHQELEQFGDAYAACEQALHLLEAQDSHPLLAPFLQTHVHLAWTLGKDKREAEARLQGLQIVHGGGLLPSPTLKELLIKQPLP</sequence>
<dbReference type="InterPro" id="IPR001683">
    <property type="entry name" value="PX_dom"/>
</dbReference>
<feature type="region of interest" description="Disordered" evidence="7">
    <location>
        <begin position="47"/>
        <end position="103"/>
    </location>
</feature>
<keyword evidence="4" id="KW-0653">Protein transport</keyword>
<feature type="region of interest" description="Disordered" evidence="7">
    <location>
        <begin position="170"/>
        <end position="238"/>
    </location>
</feature>
<keyword evidence="6" id="KW-0472">Membrane</keyword>
<evidence type="ECO:0000256" key="6">
    <source>
        <dbReference type="ARBA" id="ARBA00023136"/>
    </source>
</evidence>
<evidence type="ECO:0000256" key="5">
    <source>
        <dbReference type="ARBA" id="ARBA00023121"/>
    </source>
</evidence>
<dbReference type="SMART" id="SM00312">
    <property type="entry name" value="PX"/>
    <property type="match status" value="1"/>
</dbReference>
<dbReference type="PANTHER" id="PTHR20939">
    <property type="entry name" value="SORTING NEXIN 20, 21"/>
    <property type="match status" value="1"/>
</dbReference>
<evidence type="ECO:0000256" key="3">
    <source>
        <dbReference type="ARBA" id="ARBA00022753"/>
    </source>
</evidence>
<feature type="compositionally biased region" description="Polar residues" evidence="7">
    <location>
        <begin position="61"/>
        <end position="74"/>
    </location>
</feature>
<feature type="compositionally biased region" description="Acidic residues" evidence="7">
    <location>
        <begin position="75"/>
        <end position="91"/>
    </location>
</feature>
<keyword evidence="2" id="KW-0813">Transport</keyword>
<proteinExistence type="predicted"/>
<comment type="caution">
    <text evidence="9">The sequence shown here is derived from an EMBL/GenBank/DDBJ whole genome shotgun (WGS) entry which is preliminary data.</text>
</comment>
<evidence type="ECO:0000313" key="10">
    <source>
        <dbReference type="Proteomes" id="UP000826234"/>
    </source>
</evidence>
<evidence type="ECO:0000256" key="2">
    <source>
        <dbReference type="ARBA" id="ARBA00022448"/>
    </source>
</evidence>
<protein>
    <recommendedName>
        <fullName evidence="8">PX domain-containing protein</fullName>
    </recommendedName>
</protein>
<comment type="subcellular location">
    <subcellularLocation>
        <location evidence="1">Early endosome membrane</location>
        <topology evidence="1">Peripheral membrane protein</topology>
        <orientation evidence="1">Cytoplasmic side</orientation>
    </subcellularLocation>
</comment>
<evidence type="ECO:0000313" key="9">
    <source>
        <dbReference type="EMBL" id="KAH0619355.1"/>
    </source>
</evidence>
<evidence type="ECO:0000256" key="7">
    <source>
        <dbReference type="SAM" id="MobiDB-lite"/>
    </source>
</evidence>
<dbReference type="Pfam" id="PF00787">
    <property type="entry name" value="PX"/>
    <property type="match status" value="1"/>
</dbReference>
<feature type="compositionally biased region" description="Basic and acidic residues" evidence="7">
    <location>
        <begin position="188"/>
        <end position="199"/>
    </location>
</feature>
<dbReference type="Proteomes" id="UP000826234">
    <property type="component" value="Unassembled WGS sequence"/>
</dbReference>
<dbReference type="SUPFAM" id="SSF64268">
    <property type="entry name" value="PX domain"/>
    <property type="match status" value="1"/>
</dbReference>
<evidence type="ECO:0000259" key="8">
    <source>
        <dbReference type="PROSITE" id="PS50195"/>
    </source>
</evidence>
<gene>
    <name evidence="9" type="ORF">JD844_019400</name>
</gene>
<dbReference type="InterPro" id="IPR011990">
    <property type="entry name" value="TPR-like_helical_dom_sf"/>
</dbReference>
<evidence type="ECO:0000256" key="1">
    <source>
        <dbReference type="ARBA" id="ARBA00004469"/>
    </source>
</evidence>
<feature type="compositionally biased region" description="Acidic residues" evidence="7">
    <location>
        <begin position="47"/>
        <end position="60"/>
    </location>
</feature>
<dbReference type="PANTHER" id="PTHR20939:SF10">
    <property type="entry name" value="SORTING NEXIN-21"/>
    <property type="match status" value="1"/>
</dbReference>
<dbReference type="EMBL" id="JAIPUX010005289">
    <property type="protein sequence ID" value="KAH0619355.1"/>
    <property type="molecule type" value="Genomic_DNA"/>
</dbReference>
<keyword evidence="3" id="KW-0967">Endosome</keyword>
<accession>A0ABQ7SQ18</accession>
<dbReference type="SUPFAM" id="SSF48452">
    <property type="entry name" value="TPR-like"/>
    <property type="match status" value="1"/>
</dbReference>
<dbReference type="Gene3D" id="3.30.1520.10">
    <property type="entry name" value="Phox-like domain"/>
    <property type="match status" value="1"/>
</dbReference>
<dbReference type="InterPro" id="IPR039937">
    <property type="entry name" value="SNX20/SNX21"/>
</dbReference>